<dbReference type="STRING" id="443254.Marpi_0103"/>
<protein>
    <submittedName>
        <fullName evidence="1">Putative iron-only hydrogenase system regulator</fullName>
    </submittedName>
</protein>
<dbReference type="AlphaFoldDB" id="H2J342"/>
<dbReference type="NCBIfam" id="TIGR03959">
    <property type="entry name" value="hyd_TM1266"/>
    <property type="match status" value="1"/>
</dbReference>
<organism evidence="1 2">
    <name type="scientific">Marinitoga piezophila (strain DSM 14283 / JCM 11233 / KA3)</name>
    <dbReference type="NCBI Taxonomy" id="443254"/>
    <lineage>
        <taxon>Bacteria</taxon>
        <taxon>Thermotogati</taxon>
        <taxon>Thermotogota</taxon>
        <taxon>Thermotogae</taxon>
        <taxon>Petrotogales</taxon>
        <taxon>Petrotogaceae</taxon>
        <taxon>Marinitoga</taxon>
    </lineage>
</organism>
<name>H2J342_MARPK</name>
<dbReference type="InterPro" id="IPR023860">
    <property type="entry name" value="FeFe-hyd_TM1266"/>
</dbReference>
<dbReference type="Pfam" id="PF21699">
    <property type="entry name" value="TM1266-like"/>
    <property type="match status" value="1"/>
</dbReference>
<dbReference type="SUPFAM" id="SSF55021">
    <property type="entry name" value="ACT-like"/>
    <property type="match status" value="1"/>
</dbReference>
<dbReference type="Gene3D" id="3.30.70.1150">
    <property type="entry name" value="ACT-like. Chain A, domain 2"/>
    <property type="match status" value="1"/>
</dbReference>
<dbReference type="Proteomes" id="UP000007161">
    <property type="component" value="Chromosome"/>
</dbReference>
<dbReference type="HOGENOM" id="CLU_170247_0_0_0"/>
<sequence>MEKKISTLSIIIYNRDLAYQKVSDLLHNYGEKILLRVGYPMKEKGIAIIFLVVEMTTDELGALSGKLGQIDSVKVKSTTLKI</sequence>
<evidence type="ECO:0000313" key="2">
    <source>
        <dbReference type="Proteomes" id="UP000007161"/>
    </source>
</evidence>
<dbReference type="InterPro" id="IPR027271">
    <property type="entry name" value="Acetolactate_synth/TF_NikR_C"/>
</dbReference>
<dbReference type="KEGG" id="mpz:Marpi_0103"/>
<dbReference type="RefSeq" id="WP_014295632.1">
    <property type="nucleotide sequence ID" value="NC_016751.1"/>
</dbReference>
<accession>H2J342</accession>
<dbReference type="eggNOG" id="COG0864">
    <property type="taxonomic scope" value="Bacteria"/>
</dbReference>
<gene>
    <name evidence="1" type="ordered locus">Marpi_0103</name>
</gene>
<keyword evidence="2" id="KW-1185">Reference proteome</keyword>
<dbReference type="InterPro" id="IPR045865">
    <property type="entry name" value="ACT-like_dom_sf"/>
</dbReference>
<dbReference type="EMBL" id="CP003257">
    <property type="protein sequence ID" value="AEX84560.1"/>
    <property type="molecule type" value="Genomic_DNA"/>
</dbReference>
<reference evidence="2" key="2">
    <citation type="submission" date="2012-01" db="EMBL/GenBank/DDBJ databases">
        <title>Complete sequence of chromosome of Marinitoga piezophila KA3.</title>
        <authorList>
            <person name="Lucas S."/>
            <person name="Han J."/>
            <person name="Lapidus A."/>
            <person name="Cheng J.-F."/>
            <person name="Goodwin L."/>
            <person name="Pitluck S."/>
            <person name="Peters L."/>
            <person name="Mikhailova N."/>
            <person name="Teshima H."/>
            <person name="Detter J.C."/>
            <person name="Han C."/>
            <person name="Tapia R."/>
            <person name="Land M."/>
            <person name="Hauser L."/>
            <person name="Kyrpides N."/>
            <person name="Ivanova N."/>
            <person name="Pagani I."/>
            <person name="Jebbar M."/>
            <person name="Vannier P."/>
            <person name="Oger P."/>
            <person name="Cario A."/>
            <person name="Bartlett D."/>
            <person name="Noll K.M."/>
            <person name="Woyke T."/>
        </authorList>
    </citation>
    <scope>NUCLEOTIDE SEQUENCE [LARGE SCALE GENOMIC DNA]</scope>
    <source>
        <strain evidence="2">DSM 14283 / JCM 11233 / KA3</strain>
    </source>
</reference>
<proteinExistence type="predicted"/>
<evidence type="ECO:0000313" key="1">
    <source>
        <dbReference type="EMBL" id="AEX84560.1"/>
    </source>
</evidence>
<reference evidence="1 2" key="1">
    <citation type="journal article" date="2012" name="J. Bacteriol.">
        <title>Complete Genome Sequence of the Thermophilic, Piezophilic, Heterotrophic Bacterium Marinitoga piezophila KA3.</title>
        <authorList>
            <person name="Lucas S."/>
            <person name="Han J."/>
            <person name="Lapidus A."/>
            <person name="Cheng J.F."/>
            <person name="Goodwin L.A."/>
            <person name="Pitluck S."/>
            <person name="Peters L."/>
            <person name="Mikhailova N."/>
            <person name="Teshima H."/>
            <person name="Detter J.C."/>
            <person name="Han C."/>
            <person name="Tapia R."/>
            <person name="Land M."/>
            <person name="Hauser L."/>
            <person name="Kyrpides N.C."/>
            <person name="Ivanova N."/>
            <person name="Pagani I."/>
            <person name="Vannier P."/>
            <person name="Oger P."/>
            <person name="Bartlett D.H."/>
            <person name="Noll K.M."/>
            <person name="Woyke T."/>
            <person name="Jebbar M."/>
        </authorList>
    </citation>
    <scope>NUCLEOTIDE SEQUENCE [LARGE SCALE GENOMIC DNA]</scope>
    <source>
        <strain evidence="2">DSM 14283 / JCM 11233 / KA3</strain>
    </source>
</reference>
<dbReference type="OrthoDB" id="9796135at2"/>